<feature type="domain" description="PH" evidence="1">
    <location>
        <begin position="468"/>
        <end position="670"/>
    </location>
</feature>
<dbReference type="OrthoDB" id="185175at2759"/>
<sequence length="672" mass="75585">MNIFTQIPHNSQVADPSCVGNSTISPCSVSASTSTSSLEHKPSFLQPTSNFTERMHVFDNAALREDNDDIISKHEELRNEKESNSVHSESLIIPFEKTASGSSYSDKLMDPTLISIPVQTGNYVAIMPSGGKVRSANRRCTVPCTIEDLRIRDLMHEDQTQDSHGDNVLRQSLPQPLPPLFRPYASVNTDSESMMPVGSTRRRFSSFNNQRAQNGIIPCSGWLTIANGSNRSRWKQYYVILSGLELRYSKKPGHTPEAIGMLKCIKTWDQEAHGLVFEARNFTLNACCESGGQAQKWIKAIEEAIDREKRIAASDAPTAYSFRNSNKSHEGILNRYSPLKTITKRSHQWKRCIFHIRQGDGYLSCRELPQDEDPASFQHAKSVSLSSLSSGAIDEECSGYVTGITIAEGFDFGLGIELENVSVLVQAESYDDHMLWYTAISAAISSLDRSVHPGGITSIRSSFIDSFCPNYSGWMYKQVGLLRQWKLQYFTLHGDEIGYARDSTSRLLHCEKVVSVSNWDDKLHGLRIKLQSGRLWRVFLESYQSASHWRKILTDAASQDHSQAQLKRYIMTRKRHNESIIYAGWLSLSEPGKEPELHRRFYVLEQGIVGCADDVNHQLSPIGMVVDIAASHDQEFGILVTFANRKKLLLIADSVDSTRAWFECLKQCIPRS</sequence>
<protein>
    <recommendedName>
        <fullName evidence="1">PH domain-containing protein</fullName>
    </recommendedName>
</protein>
<dbReference type="EMBL" id="CAIX01000045">
    <property type="protein sequence ID" value="CCI43223.1"/>
    <property type="molecule type" value="Genomic_DNA"/>
</dbReference>
<comment type="caution">
    <text evidence="2">The sequence shown here is derived from an EMBL/GenBank/DDBJ whole genome shotgun (WGS) entry which is preliminary data.</text>
</comment>
<evidence type="ECO:0000313" key="3">
    <source>
        <dbReference type="Proteomes" id="UP000053237"/>
    </source>
</evidence>
<dbReference type="CDD" id="cd00821">
    <property type="entry name" value="PH"/>
    <property type="match status" value="3"/>
</dbReference>
<keyword evidence="3" id="KW-1185">Reference proteome</keyword>
<evidence type="ECO:0000313" key="2">
    <source>
        <dbReference type="EMBL" id="CCI43223.1"/>
    </source>
</evidence>
<dbReference type="InParanoid" id="A0A024G8Z2"/>
<dbReference type="PANTHER" id="PTHR14336:SF15">
    <property type="entry name" value="DUAL ADAPTER FOR PHOSPHOTYROSINE AND 3-PHOSPHOTYROSINE AND 3-PHOSPHOINOSITIDE"/>
    <property type="match status" value="1"/>
</dbReference>
<proteinExistence type="predicted"/>
<dbReference type="SMART" id="SM00233">
    <property type="entry name" value="PH"/>
    <property type="match status" value="4"/>
</dbReference>
<evidence type="ECO:0000259" key="1">
    <source>
        <dbReference type="PROSITE" id="PS50003"/>
    </source>
</evidence>
<gene>
    <name evidence="2" type="ORF">BN9_040070</name>
</gene>
<dbReference type="InterPro" id="IPR001849">
    <property type="entry name" value="PH_domain"/>
</dbReference>
<dbReference type="InterPro" id="IPR011993">
    <property type="entry name" value="PH-like_dom_sf"/>
</dbReference>
<reference evidence="2 3" key="1">
    <citation type="submission" date="2012-05" db="EMBL/GenBank/DDBJ databases">
        <title>Recombination and specialization in a pathogen metapopulation.</title>
        <authorList>
            <person name="Gardiner A."/>
            <person name="Kemen E."/>
            <person name="Schultz-Larsen T."/>
            <person name="MacLean D."/>
            <person name="Van Oosterhout C."/>
            <person name="Jones J.D.G."/>
        </authorList>
    </citation>
    <scope>NUCLEOTIDE SEQUENCE [LARGE SCALE GENOMIC DNA]</scope>
    <source>
        <strain evidence="2 3">Ac Nc2</strain>
    </source>
</reference>
<dbReference type="STRING" id="65357.A0A024G8Z2"/>
<dbReference type="Proteomes" id="UP000053237">
    <property type="component" value="Unassembled WGS sequence"/>
</dbReference>
<name>A0A024G8Z2_9STRA</name>
<dbReference type="AlphaFoldDB" id="A0A024G8Z2"/>
<organism evidence="2 3">
    <name type="scientific">Albugo candida</name>
    <dbReference type="NCBI Taxonomy" id="65357"/>
    <lineage>
        <taxon>Eukaryota</taxon>
        <taxon>Sar</taxon>
        <taxon>Stramenopiles</taxon>
        <taxon>Oomycota</taxon>
        <taxon>Peronosporomycetes</taxon>
        <taxon>Albuginales</taxon>
        <taxon>Albuginaceae</taxon>
        <taxon>Albugo</taxon>
    </lineage>
</organism>
<feature type="domain" description="PH" evidence="1">
    <location>
        <begin position="216"/>
        <end position="445"/>
    </location>
</feature>
<dbReference type="Gene3D" id="2.30.29.30">
    <property type="entry name" value="Pleckstrin-homology domain (PH domain)/Phosphotyrosine-binding domain (PTB)"/>
    <property type="match status" value="4"/>
</dbReference>
<dbReference type="PROSITE" id="PS50003">
    <property type="entry name" value="PH_DOMAIN"/>
    <property type="match status" value="2"/>
</dbReference>
<dbReference type="InterPro" id="IPR051707">
    <property type="entry name" value="PI-Interact_SigTrans_Reg"/>
</dbReference>
<accession>A0A024G8Z2</accession>
<dbReference type="PANTHER" id="PTHR14336">
    <property type="entry name" value="TANDEM PH DOMAIN CONTAINING PROTEIN"/>
    <property type="match status" value="1"/>
</dbReference>
<dbReference type="SUPFAM" id="SSF50729">
    <property type="entry name" value="PH domain-like"/>
    <property type="match status" value="4"/>
</dbReference>